<accession>A0A2T0BEJ6</accession>
<keyword evidence="1" id="KW-0472">Membrane</keyword>
<keyword evidence="3" id="KW-1185">Reference proteome</keyword>
<organism evidence="2 3">
    <name type="scientific">Clostridium vincentii</name>
    <dbReference type="NCBI Taxonomy" id="52704"/>
    <lineage>
        <taxon>Bacteria</taxon>
        <taxon>Bacillati</taxon>
        <taxon>Bacillota</taxon>
        <taxon>Clostridia</taxon>
        <taxon>Eubacteriales</taxon>
        <taxon>Clostridiaceae</taxon>
        <taxon>Clostridium</taxon>
    </lineage>
</organism>
<keyword evidence="1" id="KW-1133">Transmembrane helix</keyword>
<comment type="caution">
    <text evidence="2">The sequence shown here is derived from an EMBL/GenBank/DDBJ whole genome shotgun (WGS) entry which is preliminary data.</text>
</comment>
<dbReference type="OrthoDB" id="1935191at2"/>
<evidence type="ECO:0000313" key="3">
    <source>
        <dbReference type="Proteomes" id="UP000239471"/>
    </source>
</evidence>
<sequence length="307" mass="35688">MKFIILKKKQLFNVSVVIILIILLLLLILPLDTPESENVFNPIDINKNLSSDFTGDGKDDILEVISKNDKKDIKITVNNKAFFLSELILDNILCDDVSWWPLKVYVKEISRNTTPEIMIQGTKNKKPVTYLFTWNEDNFVNIYEASKNIFGILNSSGNRTPQCYNINSFSGIPSLYSFMVLDNEILDITKDCKPIFNLEIIQTFIDLVQKDYELEEIPDIFKESIDTKELAALWNLDKEQNSYSFQDAFFYDENINANGNITSLKWRLTFEKYVKDKDDSSKTELVIYVTFEKIIENSYKISSFYIQ</sequence>
<name>A0A2T0BEJ6_9CLOT</name>
<proteinExistence type="predicted"/>
<dbReference type="AlphaFoldDB" id="A0A2T0BEJ6"/>
<dbReference type="EMBL" id="PVXQ01000017">
    <property type="protein sequence ID" value="PRR82304.1"/>
    <property type="molecule type" value="Genomic_DNA"/>
</dbReference>
<dbReference type="RefSeq" id="WP_106059787.1">
    <property type="nucleotide sequence ID" value="NZ_PVXQ01000017.1"/>
</dbReference>
<evidence type="ECO:0000256" key="1">
    <source>
        <dbReference type="SAM" id="Phobius"/>
    </source>
</evidence>
<keyword evidence="1" id="KW-0812">Transmembrane</keyword>
<evidence type="ECO:0000313" key="2">
    <source>
        <dbReference type="EMBL" id="PRR82304.1"/>
    </source>
</evidence>
<protein>
    <submittedName>
        <fullName evidence="2">Uncharacterized protein</fullName>
    </submittedName>
</protein>
<dbReference type="Proteomes" id="UP000239471">
    <property type="component" value="Unassembled WGS sequence"/>
</dbReference>
<reference evidence="2 3" key="1">
    <citation type="submission" date="2018-03" db="EMBL/GenBank/DDBJ databases">
        <title>Genome sequence of Clostridium vincentii DSM 10228.</title>
        <authorList>
            <person name="Poehlein A."/>
            <person name="Daniel R."/>
        </authorList>
    </citation>
    <scope>NUCLEOTIDE SEQUENCE [LARGE SCALE GENOMIC DNA]</scope>
    <source>
        <strain evidence="2 3">DSM 10228</strain>
    </source>
</reference>
<gene>
    <name evidence="2" type="ORF">CLVI_18100</name>
</gene>
<feature type="transmembrane region" description="Helical" evidence="1">
    <location>
        <begin position="12"/>
        <end position="31"/>
    </location>
</feature>